<sequence length="288" mass="32402">MTPFTAVILSLKIIFTCTIFFKTSKAQYTLPEFRATEAPEMPKGIFSYQKAETSIKNEMHVPNADFSKPMEIATELINTAVAKASHRNEGFSGVKIPLPFGLSPLNLQLSQNSETQMGVSHENDEKEKFLTTTVSPSPSSSNQRRRAPDLNSRTRSALESARMICIKKSQRLCDAALDKYHQLKFGRSVAEDRKQLRKVQPQDWATYIQTGIAKWFVPGLDNQLNKILLNQTTTIQSPTTTISPTTQISTESTTIGISISNSKTIRFKPKRIKTILPARRKIFLPPRR</sequence>
<evidence type="ECO:0000313" key="1">
    <source>
        <dbReference type="Proteomes" id="UP000887580"/>
    </source>
</evidence>
<dbReference type="WBParaSite" id="PS1159_v2.g23277.t1">
    <property type="protein sequence ID" value="PS1159_v2.g23277.t1"/>
    <property type="gene ID" value="PS1159_v2.g23277"/>
</dbReference>
<evidence type="ECO:0000313" key="2">
    <source>
        <dbReference type="WBParaSite" id="PS1159_v2.g23277.t1"/>
    </source>
</evidence>
<reference evidence="2" key="1">
    <citation type="submission" date="2022-11" db="UniProtKB">
        <authorList>
            <consortium name="WormBaseParasite"/>
        </authorList>
    </citation>
    <scope>IDENTIFICATION</scope>
</reference>
<protein>
    <submittedName>
        <fullName evidence="2">Uncharacterized protein</fullName>
    </submittedName>
</protein>
<name>A0AC35G447_9BILA</name>
<proteinExistence type="predicted"/>
<organism evidence="1 2">
    <name type="scientific">Panagrolaimus sp. PS1159</name>
    <dbReference type="NCBI Taxonomy" id="55785"/>
    <lineage>
        <taxon>Eukaryota</taxon>
        <taxon>Metazoa</taxon>
        <taxon>Ecdysozoa</taxon>
        <taxon>Nematoda</taxon>
        <taxon>Chromadorea</taxon>
        <taxon>Rhabditida</taxon>
        <taxon>Tylenchina</taxon>
        <taxon>Panagrolaimomorpha</taxon>
        <taxon>Panagrolaimoidea</taxon>
        <taxon>Panagrolaimidae</taxon>
        <taxon>Panagrolaimus</taxon>
    </lineage>
</organism>
<accession>A0AC35G447</accession>
<dbReference type="Proteomes" id="UP000887580">
    <property type="component" value="Unplaced"/>
</dbReference>